<dbReference type="InterPro" id="IPR014001">
    <property type="entry name" value="Helicase_ATP-bd"/>
</dbReference>
<dbReference type="Gene3D" id="3.40.50.150">
    <property type="entry name" value="Vaccinia Virus protein VP39"/>
    <property type="match status" value="1"/>
</dbReference>
<dbReference type="InterPro" id="IPR002052">
    <property type="entry name" value="DNA_methylase_N6_adenine_CS"/>
</dbReference>
<dbReference type="PROSITE" id="PS00092">
    <property type="entry name" value="N6_MTASE"/>
    <property type="match status" value="1"/>
</dbReference>
<name>A0A644VFU7_9ZZZZ</name>
<dbReference type="Gene3D" id="3.40.50.300">
    <property type="entry name" value="P-loop containing nucleotide triphosphate hydrolases"/>
    <property type="match status" value="2"/>
</dbReference>
<dbReference type="EMBL" id="VSSQ01000298">
    <property type="protein sequence ID" value="MPL90264.1"/>
    <property type="molecule type" value="Genomic_DNA"/>
</dbReference>
<dbReference type="PROSITE" id="PS51192">
    <property type="entry name" value="HELICASE_ATP_BIND_1"/>
    <property type="match status" value="1"/>
</dbReference>
<proteinExistence type="predicted"/>
<feature type="domain" description="Helicase ATP-binding" evidence="1">
    <location>
        <begin position="165"/>
        <end position="336"/>
    </location>
</feature>
<evidence type="ECO:0000259" key="1">
    <source>
        <dbReference type="PROSITE" id="PS51192"/>
    </source>
</evidence>
<protein>
    <recommendedName>
        <fullName evidence="1">Helicase ATP-binding domain-containing protein</fullName>
    </recommendedName>
</protein>
<organism evidence="2">
    <name type="scientific">bioreactor metagenome</name>
    <dbReference type="NCBI Taxonomy" id="1076179"/>
    <lineage>
        <taxon>unclassified sequences</taxon>
        <taxon>metagenomes</taxon>
        <taxon>ecological metagenomes</taxon>
    </lineage>
</organism>
<accession>A0A644VFU7</accession>
<dbReference type="InterPro" id="IPR029063">
    <property type="entry name" value="SAM-dependent_MTases_sf"/>
</dbReference>
<dbReference type="Pfam" id="PF04851">
    <property type="entry name" value="ResIII"/>
    <property type="match status" value="1"/>
</dbReference>
<dbReference type="SMART" id="SM00487">
    <property type="entry name" value="DEXDc"/>
    <property type="match status" value="1"/>
</dbReference>
<dbReference type="InterPro" id="IPR006935">
    <property type="entry name" value="Helicase/UvrB_N"/>
</dbReference>
<dbReference type="InterPro" id="IPR027417">
    <property type="entry name" value="P-loop_NTPase"/>
</dbReference>
<sequence>MGIKFNSTFHYKLIYVFRINEKSHEGLLKIGDATIHTDNHYNSLFNSCSELNKAAKERINSYTNTAGISYELLHTEIAVVSNKGSVKAFRDYQVHEVLKKSGIKQFFFDTEKKQNEWFKTDLETVKNAITALKNGRNSLLQTEISSDKNPIAFRPEQKEAIEKTISKFYSGNRMLWNAKMRFGKTLAALEVVKRMAFQKTLIFTHRPVVSDGWFEDFGKIFYDSSEYLFGSKQEGKGLSLNELETLKLPYVYFASIQDLRGSSQVGGIYDKNDIVFDLNWDFVIIDEAHEGTQTELGINVISSVVKKNTKLLNLSGTPFNLLSSYEGDEIYTWDYVMEQRAKNNWYINNYGDSNPYEELPELNIYTYHLDKLMPEYLDLEDKAFNFKEFFRTWVGEIKEDRKPLPSGKNIGDFVHEDDVVSFLNLISKEDSISNYPFSNEEYRSYFRHSLWMVPGVKEAKALSNLMRKHKIFGSGLFSIVNVAGEGDEETPYQDALKSVRHAIGKHPEKTYSVTLSCGRLTTGVSVPEWTAVFMLSGSYSTSASSYLQTIFRVQTPANIAGKIKEKCYVFDFAPDRTLKMVAEASKISAKAGQTTSSDRQIMGDFLNYCPVISVDGTKMQPYDVDGMLQQLKRAYTDRVVKNGFDDNHIYNDSLLQLDGLEISEFANLGKIIGSSKQSKKVNEIEINDQGFTNEEYEEIQKIQKKPKRELTEEEKEKLKEIKEKNKNRLNAISILRGISIRIPLIVYGVDIPFDKEITVDNFTEIIDNSSWEEFMPRGVTKEMFKKFSRYYDSDIFVGAGRQIRNLTKSADNLPPSDRVKKITSIFTSFKNPDKETVLTPWRVVNMHIGDCLGGYNFLDNEQSQFLEEPRYIDYGDISNRTVGNINSKVLEINSKTGLYPLYITYSIFQKRCALTDSKLLDIDTERSLWDETVKNNIFVICKTPMAKNITKRTLVGYSNSKVNLHHFEDLINQITHKSDKFIKKITNGETYWKNSIDKEMKFDAIIGNPPYQIMDDGHGVSAKPVYDKFVEIAKRINPKYLSMIMPSRWFAGGKGLDDFRERMLNDRRTRLLVDYENSNDIFPGVDVAGGICYFLWEDDYDGLCKVTNLINNQRIITERALNEHPVFVRHQKSSEIINKVKSFKENNGKTLSEMVSSRKPFGLATNYKSHEAGIPCWFLQKIGLSFANASDVTDTFNLLDKWKLLIPAAPIAGQTDFSKPVGFYYEGNVRIAKPGECCTETWLVACAFDTLDEVISFKSYLFTKVVRFLLLQGVISQHVTKQNFLFVPDVGDYSRNYDDNYLIERWAITEDEWEFINSRIK</sequence>
<dbReference type="GO" id="GO:0005524">
    <property type="term" value="F:ATP binding"/>
    <property type="evidence" value="ECO:0007669"/>
    <property type="project" value="InterPro"/>
</dbReference>
<dbReference type="InterPro" id="IPR011639">
    <property type="entry name" value="MethylTrfase_TaqI-like_dom"/>
</dbReference>
<dbReference type="GO" id="GO:0008168">
    <property type="term" value="F:methyltransferase activity"/>
    <property type="evidence" value="ECO:0007669"/>
    <property type="project" value="InterPro"/>
</dbReference>
<dbReference type="SUPFAM" id="SSF53335">
    <property type="entry name" value="S-adenosyl-L-methionine-dependent methyltransferases"/>
    <property type="match status" value="1"/>
</dbReference>
<dbReference type="Pfam" id="PF07669">
    <property type="entry name" value="Eco57I"/>
    <property type="match status" value="1"/>
</dbReference>
<dbReference type="GO" id="GO:0003677">
    <property type="term" value="F:DNA binding"/>
    <property type="evidence" value="ECO:0007669"/>
    <property type="project" value="InterPro"/>
</dbReference>
<evidence type="ECO:0000313" key="2">
    <source>
        <dbReference type="EMBL" id="MPL90264.1"/>
    </source>
</evidence>
<dbReference type="GO" id="GO:0016787">
    <property type="term" value="F:hydrolase activity"/>
    <property type="evidence" value="ECO:0007669"/>
    <property type="project" value="InterPro"/>
</dbReference>
<reference evidence="2" key="1">
    <citation type="submission" date="2019-08" db="EMBL/GenBank/DDBJ databases">
        <authorList>
            <person name="Kucharzyk K."/>
            <person name="Murdoch R.W."/>
            <person name="Higgins S."/>
            <person name="Loffler F."/>
        </authorList>
    </citation>
    <scope>NUCLEOTIDE SEQUENCE</scope>
</reference>
<dbReference type="SUPFAM" id="SSF52540">
    <property type="entry name" value="P-loop containing nucleoside triphosphate hydrolases"/>
    <property type="match status" value="1"/>
</dbReference>
<comment type="caution">
    <text evidence="2">The sequence shown here is derived from an EMBL/GenBank/DDBJ whole genome shotgun (WGS) entry which is preliminary data.</text>
</comment>
<dbReference type="GO" id="GO:0032259">
    <property type="term" value="P:methylation"/>
    <property type="evidence" value="ECO:0007669"/>
    <property type="project" value="InterPro"/>
</dbReference>
<dbReference type="GO" id="GO:0006304">
    <property type="term" value="P:DNA modification"/>
    <property type="evidence" value="ECO:0007669"/>
    <property type="project" value="InterPro"/>
</dbReference>
<gene>
    <name evidence="2" type="ORF">SDC9_36311</name>
</gene>